<evidence type="ECO:0000256" key="1">
    <source>
        <dbReference type="SAM" id="Phobius"/>
    </source>
</evidence>
<reference evidence="2" key="2">
    <citation type="submission" date="2020-09" db="EMBL/GenBank/DDBJ databases">
        <authorList>
            <person name="Sun Q."/>
            <person name="Ohkuma M."/>
        </authorList>
    </citation>
    <scope>NUCLEOTIDE SEQUENCE</scope>
    <source>
        <strain evidence="2">JCM 3091</strain>
    </source>
</reference>
<evidence type="ECO:0000313" key="3">
    <source>
        <dbReference type="Proteomes" id="UP000662200"/>
    </source>
</evidence>
<gene>
    <name evidence="2" type="ORF">GCM10010124_38690</name>
</gene>
<protein>
    <submittedName>
        <fullName evidence="2">Uncharacterized protein</fullName>
    </submittedName>
</protein>
<dbReference type="AlphaFoldDB" id="A0A8J3BU53"/>
<proteinExistence type="predicted"/>
<reference evidence="2" key="1">
    <citation type="journal article" date="2014" name="Int. J. Syst. Evol. Microbiol.">
        <title>Complete genome sequence of Corynebacterium casei LMG S-19264T (=DSM 44701T), isolated from a smear-ripened cheese.</title>
        <authorList>
            <consortium name="US DOE Joint Genome Institute (JGI-PGF)"/>
            <person name="Walter F."/>
            <person name="Albersmeier A."/>
            <person name="Kalinowski J."/>
            <person name="Ruckert C."/>
        </authorList>
    </citation>
    <scope>NUCLEOTIDE SEQUENCE</scope>
    <source>
        <strain evidence="2">JCM 3091</strain>
    </source>
</reference>
<keyword evidence="1" id="KW-0472">Membrane</keyword>
<evidence type="ECO:0000313" key="2">
    <source>
        <dbReference type="EMBL" id="GGK42158.1"/>
    </source>
</evidence>
<feature type="transmembrane region" description="Helical" evidence="1">
    <location>
        <begin position="17"/>
        <end position="38"/>
    </location>
</feature>
<name>A0A8J3BU53_9ACTN</name>
<keyword evidence="3" id="KW-1185">Reference proteome</keyword>
<dbReference type="Proteomes" id="UP000662200">
    <property type="component" value="Unassembled WGS sequence"/>
</dbReference>
<sequence length="188" mass="21050">MGVRVLAEAGQAWSDQAVAGGLGVASGLLTSVIWLVALRRVRPRLELSPHLVRDPAAKVTRIKVVNRSRRAVVEVSYEMAVICQQRTRGGMANMRRVVTSRNPPPLYIPGRRRGSDNNTLRIMFPDDLSTRLENDDGIYIRFRIYGKDEVSGLGRAFQSTYHEPRADFRNGKWAVGQTFEVVELATTK</sequence>
<dbReference type="EMBL" id="BMQC01000021">
    <property type="protein sequence ID" value="GGK42158.1"/>
    <property type="molecule type" value="Genomic_DNA"/>
</dbReference>
<organism evidence="2 3">
    <name type="scientific">Pilimelia terevasa</name>
    <dbReference type="NCBI Taxonomy" id="53372"/>
    <lineage>
        <taxon>Bacteria</taxon>
        <taxon>Bacillati</taxon>
        <taxon>Actinomycetota</taxon>
        <taxon>Actinomycetes</taxon>
        <taxon>Micromonosporales</taxon>
        <taxon>Micromonosporaceae</taxon>
        <taxon>Pilimelia</taxon>
    </lineage>
</organism>
<accession>A0A8J3BU53</accession>
<comment type="caution">
    <text evidence="2">The sequence shown here is derived from an EMBL/GenBank/DDBJ whole genome shotgun (WGS) entry which is preliminary data.</text>
</comment>
<keyword evidence="1" id="KW-0812">Transmembrane</keyword>
<dbReference type="RefSeq" id="WP_189115785.1">
    <property type="nucleotide sequence ID" value="NZ_BMQC01000021.1"/>
</dbReference>
<keyword evidence="1" id="KW-1133">Transmembrane helix</keyword>